<dbReference type="PROSITE" id="PS51900">
    <property type="entry name" value="CB"/>
    <property type="match status" value="1"/>
</dbReference>
<dbReference type="Proteomes" id="UP000266568">
    <property type="component" value="Unassembled WGS sequence"/>
</dbReference>
<dbReference type="Gene3D" id="1.10.150.130">
    <property type="match status" value="1"/>
</dbReference>
<dbReference type="GO" id="GO:0006310">
    <property type="term" value="P:DNA recombination"/>
    <property type="evidence" value="ECO:0007669"/>
    <property type="project" value="UniProtKB-KW"/>
</dbReference>
<name>A0A397PL64_9SPHN</name>
<dbReference type="InterPro" id="IPR044068">
    <property type="entry name" value="CB"/>
</dbReference>
<dbReference type="GO" id="GO:0003677">
    <property type="term" value="F:DNA binding"/>
    <property type="evidence" value="ECO:0007669"/>
    <property type="project" value="UniProtKB-UniRule"/>
</dbReference>
<dbReference type="InterPro" id="IPR013762">
    <property type="entry name" value="Integrase-like_cat_sf"/>
</dbReference>
<feature type="domain" description="Core-binding (CB)" evidence="7">
    <location>
        <begin position="40"/>
        <end position="134"/>
    </location>
</feature>
<evidence type="ECO:0000256" key="5">
    <source>
        <dbReference type="PROSITE-ProRule" id="PRU01248"/>
    </source>
</evidence>
<sequence length="393" mass="44944">MWQKDLGSCETGNVMVMMVRAAGGEPDIPDGFPILLDAQMAIIEPAFAYLLKHAIIRGRSRSQDTVRTYGEHLYDWFDALEQSTIDWRDVNEGTIAGYRNRMLETASPHTKRPYGRVTINARVQTVCRFYAWAWEEKLIDELPYTAEQRRALRFGELQQVNRTPPVNPLTLAVAERLPRPLRVDELERLFKHLEAAPRVAAEWALTAGLRRKEICGLTLDQVPDPHALAADETPLVGVPLAITKGDRPRTVYPPVKLIDRTDWYIGEDRAAIVRRRRRVDRSYRPSRQLLLNSYGNPLTRKRLTALLAEGFAKAKLDGTLHWLRHTFAMAMLARLQRQARENPDLNPLKILQILMGHRSITTTAIYLRCVELYERDVVESLDFLYGDLIPTAG</sequence>
<keyword evidence="3 5" id="KW-0238">DNA-binding</keyword>
<comment type="similarity">
    <text evidence="1">Belongs to the 'phage' integrase family.</text>
</comment>
<dbReference type="InterPro" id="IPR050090">
    <property type="entry name" value="Tyrosine_recombinase_XerCD"/>
</dbReference>
<keyword evidence="9" id="KW-1185">Reference proteome</keyword>
<dbReference type="InterPro" id="IPR010998">
    <property type="entry name" value="Integrase_recombinase_N"/>
</dbReference>
<comment type="caution">
    <text evidence="8">The sequence shown here is derived from an EMBL/GenBank/DDBJ whole genome shotgun (WGS) entry which is preliminary data.</text>
</comment>
<dbReference type="Pfam" id="PF02899">
    <property type="entry name" value="Phage_int_SAM_1"/>
    <property type="match status" value="1"/>
</dbReference>
<evidence type="ECO:0000313" key="8">
    <source>
        <dbReference type="EMBL" id="RIA46421.1"/>
    </source>
</evidence>
<dbReference type="InterPro" id="IPR002104">
    <property type="entry name" value="Integrase_catalytic"/>
</dbReference>
<evidence type="ECO:0000256" key="2">
    <source>
        <dbReference type="ARBA" id="ARBA00022908"/>
    </source>
</evidence>
<organism evidence="8 9">
    <name type="scientific">Hephaestia caeni</name>
    <dbReference type="NCBI Taxonomy" id="645617"/>
    <lineage>
        <taxon>Bacteria</taxon>
        <taxon>Pseudomonadati</taxon>
        <taxon>Pseudomonadota</taxon>
        <taxon>Alphaproteobacteria</taxon>
        <taxon>Sphingomonadales</taxon>
        <taxon>Sphingomonadaceae</taxon>
        <taxon>Hephaestia</taxon>
    </lineage>
</organism>
<evidence type="ECO:0000256" key="1">
    <source>
        <dbReference type="ARBA" id="ARBA00008857"/>
    </source>
</evidence>
<gene>
    <name evidence="8" type="ORF">DFR49_0962</name>
</gene>
<accession>A0A397PL64</accession>
<dbReference type="InterPro" id="IPR004107">
    <property type="entry name" value="Integrase_SAM-like_N"/>
</dbReference>
<reference evidence="8 9" key="1">
    <citation type="submission" date="2018-08" db="EMBL/GenBank/DDBJ databases">
        <title>Genomic Encyclopedia of Type Strains, Phase IV (KMG-IV): sequencing the most valuable type-strain genomes for metagenomic binning, comparative biology and taxonomic classification.</title>
        <authorList>
            <person name="Goeker M."/>
        </authorList>
    </citation>
    <scope>NUCLEOTIDE SEQUENCE [LARGE SCALE GENOMIC DNA]</scope>
    <source>
        <strain evidence="8 9">DSM 25527</strain>
    </source>
</reference>
<proteinExistence type="inferred from homology"/>
<dbReference type="InterPro" id="IPR011010">
    <property type="entry name" value="DNA_brk_join_enz"/>
</dbReference>
<dbReference type="CDD" id="cd00397">
    <property type="entry name" value="DNA_BRE_C"/>
    <property type="match status" value="1"/>
</dbReference>
<evidence type="ECO:0000259" key="7">
    <source>
        <dbReference type="PROSITE" id="PS51900"/>
    </source>
</evidence>
<dbReference type="GO" id="GO:0015074">
    <property type="term" value="P:DNA integration"/>
    <property type="evidence" value="ECO:0007669"/>
    <property type="project" value="UniProtKB-KW"/>
</dbReference>
<dbReference type="Pfam" id="PF00589">
    <property type="entry name" value="Phage_integrase"/>
    <property type="match status" value="1"/>
</dbReference>
<dbReference type="AlphaFoldDB" id="A0A397PL64"/>
<evidence type="ECO:0000313" key="9">
    <source>
        <dbReference type="Proteomes" id="UP000266568"/>
    </source>
</evidence>
<evidence type="ECO:0000259" key="6">
    <source>
        <dbReference type="PROSITE" id="PS51898"/>
    </source>
</evidence>
<dbReference type="Gene3D" id="1.10.443.10">
    <property type="entry name" value="Intergrase catalytic core"/>
    <property type="match status" value="1"/>
</dbReference>
<protein>
    <submittedName>
        <fullName evidence="8">Site-specific recombinase XerD</fullName>
    </submittedName>
</protein>
<keyword evidence="2" id="KW-0229">DNA integration</keyword>
<evidence type="ECO:0000256" key="3">
    <source>
        <dbReference type="ARBA" id="ARBA00023125"/>
    </source>
</evidence>
<dbReference type="PANTHER" id="PTHR30349">
    <property type="entry name" value="PHAGE INTEGRASE-RELATED"/>
    <property type="match status" value="1"/>
</dbReference>
<feature type="domain" description="Tyr recombinase" evidence="6">
    <location>
        <begin position="176"/>
        <end position="379"/>
    </location>
</feature>
<dbReference type="EMBL" id="QXDC01000002">
    <property type="protein sequence ID" value="RIA46421.1"/>
    <property type="molecule type" value="Genomic_DNA"/>
</dbReference>
<dbReference type="SUPFAM" id="SSF56349">
    <property type="entry name" value="DNA breaking-rejoining enzymes"/>
    <property type="match status" value="1"/>
</dbReference>
<dbReference type="RefSeq" id="WP_245968242.1">
    <property type="nucleotide sequence ID" value="NZ_QXDC01000002.1"/>
</dbReference>
<evidence type="ECO:0000256" key="4">
    <source>
        <dbReference type="ARBA" id="ARBA00023172"/>
    </source>
</evidence>
<dbReference type="PANTHER" id="PTHR30349:SF64">
    <property type="entry name" value="PROPHAGE INTEGRASE INTD-RELATED"/>
    <property type="match status" value="1"/>
</dbReference>
<keyword evidence="4" id="KW-0233">DNA recombination</keyword>
<dbReference type="PROSITE" id="PS51898">
    <property type="entry name" value="TYR_RECOMBINASE"/>
    <property type="match status" value="1"/>
</dbReference>